<accession>A0A1B5KYY9</accession>
<dbReference type="PANTHER" id="PTHR28037">
    <property type="entry name" value="ALCOHOL O-ACETYLTRANSFERASE 1-RELATED"/>
    <property type="match status" value="1"/>
</dbReference>
<reference evidence="2" key="1">
    <citation type="journal article" date="2016" name="Genome Announc.">
        <title>Genome sequence of Ustilaginoidea virens IPU010, a rice pathogenic fungus causing false smut.</title>
        <authorList>
            <person name="Kumagai T."/>
            <person name="Ishii T."/>
            <person name="Terai G."/>
            <person name="Umemura M."/>
            <person name="Machida M."/>
            <person name="Asai K."/>
        </authorList>
    </citation>
    <scope>NUCLEOTIDE SEQUENCE [LARGE SCALE GENOMIC DNA]</scope>
    <source>
        <strain evidence="2">IPU010</strain>
    </source>
</reference>
<dbReference type="PANTHER" id="PTHR28037:SF1">
    <property type="entry name" value="ALCOHOL O-ACETYLTRANSFERASE 1-RELATED"/>
    <property type="match status" value="1"/>
</dbReference>
<protein>
    <recommendedName>
        <fullName evidence="3">Alcohol acetyltransferase</fullName>
    </recommendedName>
</protein>
<dbReference type="AlphaFoldDB" id="A0A1B5KYY9"/>
<evidence type="ECO:0008006" key="3">
    <source>
        <dbReference type="Google" id="ProtNLM"/>
    </source>
</evidence>
<gene>
    <name evidence="1" type="ORF">UVI_02051410</name>
</gene>
<evidence type="ECO:0000313" key="1">
    <source>
        <dbReference type="EMBL" id="GAO15879.1"/>
    </source>
</evidence>
<dbReference type="EMBL" id="BBTG02000038">
    <property type="protein sequence ID" value="GAO15879.1"/>
    <property type="molecule type" value="Genomic_DNA"/>
</dbReference>
<sequence length="488" mass="53529">MFYALYRLGVQSNIAVSARYSSQRRQLSREAVLCALHAVVQAHPSLRAVFVRRPSTRKGHHDLFKATLNVIRIDDAVEFEYDDGEGVTSALLERIHNEWAWMPDEPDKPWWKLVVKGRDLVWVCHHAVADGMSGFVFHREFLAALNGMAWPRPLMAEAACAARTVKTDASVPNLPLDPLTVSTVRYSILELIGDLVMYTLLALLLGKWTIYSSLPPSRSCLRDTSKPANAENYTKTCISSRRIPAASMAEVLAACRANGTTFTPLLLVAFTMALAGDHFPNAKLGRSRYSYDLRPLMDTHQLGGSTPSGSILNLSAGAQHIHWLRRFRAADAALSAEDAARRQSAWDLVREYKAGMERRMHGKGTRLWKSVSLLGTSVEDFVKLSFDPLGRTLPPTYHVSNLGAFPSAPRVADDKKSAAWAVQDAQFSVAATNGTVGTHGIILSVAGVRGGDTVIHAAYEAGVVERGMAEQVLQGTVRRIEALVASSR</sequence>
<comment type="caution">
    <text evidence="1">The sequence shown here is derived from an EMBL/GenBank/DDBJ whole genome shotgun (WGS) entry which is preliminary data.</text>
</comment>
<dbReference type="InterPro" id="IPR023213">
    <property type="entry name" value="CAT-like_dom_sf"/>
</dbReference>
<dbReference type="Proteomes" id="UP000054053">
    <property type="component" value="Unassembled WGS sequence"/>
</dbReference>
<dbReference type="Gene3D" id="3.30.559.10">
    <property type="entry name" value="Chloramphenicol acetyltransferase-like domain"/>
    <property type="match status" value="1"/>
</dbReference>
<name>A0A1B5KYY9_USTVR</name>
<dbReference type="Pfam" id="PF07247">
    <property type="entry name" value="AATase"/>
    <property type="match status" value="1"/>
</dbReference>
<evidence type="ECO:0000313" key="2">
    <source>
        <dbReference type="Proteomes" id="UP000054053"/>
    </source>
</evidence>
<organism evidence="1 2">
    <name type="scientific">Ustilaginoidea virens</name>
    <name type="common">Rice false smut fungus</name>
    <name type="synonym">Villosiclava virens</name>
    <dbReference type="NCBI Taxonomy" id="1159556"/>
    <lineage>
        <taxon>Eukaryota</taxon>
        <taxon>Fungi</taxon>
        <taxon>Dikarya</taxon>
        <taxon>Ascomycota</taxon>
        <taxon>Pezizomycotina</taxon>
        <taxon>Sordariomycetes</taxon>
        <taxon>Hypocreomycetidae</taxon>
        <taxon>Hypocreales</taxon>
        <taxon>Clavicipitaceae</taxon>
        <taxon>Ustilaginoidea</taxon>
    </lineage>
</organism>
<dbReference type="InterPro" id="IPR052058">
    <property type="entry name" value="Alcohol_O-acetyltransferase"/>
</dbReference>
<proteinExistence type="predicted"/>
<dbReference type="InterPro" id="IPR010828">
    <property type="entry name" value="Atf2/Sli1-like"/>
</dbReference>
<dbReference type="SUPFAM" id="SSF52777">
    <property type="entry name" value="CoA-dependent acyltransferases"/>
    <property type="match status" value="1"/>
</dbReference>